<dbReference type="AlphaFoldDB" id="A0AAD9SXI1"/>
<keyword evidence="7" id="KW-1185">Reference proteome</keyword>
<dbReference type="GO" id="GO:0003677">
    <property type="term" value="F:DNA binding"/>
    <property type="evidence" value="ECO:0007669"/>
    <property type="project" value="UniProtKB-KW"/>
</dbReference>
<keyword evidence="1" id="KW-0238">DNA-binding</keyword>
<feature type="region of interest" description="Disordered" evidence="4">
    <location>
        <begin position="574"/>
        <end position="604"/>
    </location>
</feature>
<name>A0AAD9SXI1_9HELO</name>
<dbReference type="GO" id="GO:0006355">
    <property type="term" value="P:regulation of DNA-templated transcription"/>
    <property type="evidence" value="ECO:0007669"/>
    <property type="project" value="InterPro"/>
</dbReference>
<organism evidence="6 7">
    <name type="scientific">Diplocarpon rosae</name>
    <dbReference type="NCBI Taxonomy" id="946125"/>
    <lineage>
        <taxon>Eukaryota</taxon>
        <taxon>Fungi</taxon>
        <taxon>Dikarya</taxon>
        <taxon>Ascomycota</taxon>
        <taxon>Pezizomycotina</taxon>
        <taxon>Leotiomycetes</taxon>
        <taxon>Helotiales</taxon>
        <taxon>Drepanopezizaceae</taxon>
        <taxon>Diplocarpon</taxon>
    </lineage>
</organism>
<evidence type="ECO:0000256" key="2">
    <source>
        <dbReference type="ARBA" id="ARBA00023155"/>
    </source>
</evidence>
<feature type="region of interest" description="Disordered" evidence="4">
    <location>
        <begin position="668"/>
        <end position="694"/>
    </location>
</feature>
<feature type="domain" description="KN homeodomain" evidence="5">
    <location>
        <begin position="287"/>
        <end position="324"/>
    </location>
</feature>
<dbReference type="PANTHER" id="PTHR11850">
    <property type="entry name" value="HOMEOBOX PROTEIN TRANSCRIPTION FACTORS"/>
    <property type="match status" value="1"/>
</dbReference>
<proteinExistence type="predicted"/>
<reference evidence="6" key="1">
    <citation type="submission" date="2023-06" db="EMBL/GenBank/DDBJ databases">
        <title>Draft genome of Marssonina rosae.</title>
        <authorList>
            <person name="Cheng Q."/>
        </authorList>
    </citation>
    <scope>NUCLEOTIDE SEQUENCE</scope>
    <source>
        <strain evidence="6">R4</strain>
    </source>
</reference>
<evidence type="ECO:0000256" key="4">
    <source>
        <dbReference type="SAM" id="MobiDB-lite"/>
    </source>
</evidence>
<dbReference type="Proteomes" id="UP001285354">
    <property type="component" value="Unassembled WGS sequence"/>
</dbReference>
<keyword evidence="3" id="KW-0539">Nucleus</keyword>
<evidence type="ECO:0000313" key="6">
    <source>
        <dbReference type="EMBL" id="KAK2625361.1"/>
    </source>
</evidence>
<accession>A0AAD9SXI1</accession>
<dbReference type="InterPro" id="IPR050224">
    <property type="entry name" value="TALE_homeobox"/>
</dbReference>
<evidence type="ECO:0000259" key="5">
    <source>
        <dbReference type="Pfam" id="PF05920"/>
    </source>
</evidence>
<feature type="region of interest" description="Disordered" evidence="4">
    <location>
        <begin position="402"/>
        <end position="422"/>
    </location>
</feature>
<dbReference type="Gene3D" id="1.10.10.60">
    <property type="entry name" value="Homeodomain-like"/>
    <property type="match status" value="1"/>
</dbReference>
<evidence type="ECO:0000256" key="3">
    <source>
        <dbReference type="ARBA" id="ARBA00023242"/>
    </source>
</evidence>
<comment type="caution">
    <text evidence="6">The sequence shown here is derived from an EMBL/GenBank/DDBJ whole genome shotgun (WGS) entry which is preliminary data.</text>
</comment>
<evidence type="ECO:0000313" key="7">
    <source>
        <dbReference type="Proteomes" id="UP001285354"/>
    </source>
</evidence>
<dbReference type="SUPFAM" id="SSF46689">
    <property type="entry name" value="Homeodomain-like"/>
    <property type="match status" value="1"/>
</dbReference>
<feature type="compositionally biased region" description="Basic and acidic residues" evidence="4">
    <location>
        <begin position="594"/>
        <end position="604"/>
    </location>
</feature>
<protein>
    <recommendedName>
        <fullName evidence="5">KN homeodomain domain-containing protein</fullName>
    </recommendedName>
</protein>
<dbReference type="EMBL" id="JAUBYV010000008">
    <property type="protein sequence ID" value="KAK2625361.1"/>
    <property type="molecule type" value="Genomic_DNA"/>
</dbReference>
<dbReference type="InterPro" id="IPR008422">
    <property type="entry name" value="KN_HD"/>
</dbReference>
<keyword evidence="2" id="KW-0371">Homeobox</keyword>
<sequence>MSPKDLELDRFRLVSTKEKWNIDVAAVASFHVPDQLSCMNQDMSLQVLASRNIWISRGRGCRIDMEITVDGVLLQQDRCYIMLQSLGIRIRDLKLWQRLFLSTSLDLFPEAPNTRQPQISILLQDTVQPQGTREEQAAWLGGSTDLKPPDSVVCWEFERLHVRLDFLRIQRVPQNMKDLASANEELFAEMLFDVPVESIAFPTNHLELLESAANELKILPEKMANYFGFVNAAESESRPWTLDKIVESIKEGSIASIIASGKIFVAENPKDRKGRFSVKVVETVRTWLVSHPSCPYPTAKEKQQIMVQTGLNRAQLNRLLVSHRHKLSKEMSRDNAQKDEMLLDLEVEPGKVGEIYGIEDIEMLLDVDDRHAKTIELSGRAEDVEDDEMLFSQSFNSTSTFPFEQASTNSSMSPAPSLPRQQTNTLDSATLLPNLVCSNLVETSMYTLLGGYIGPRVLGMRDIELRKIPPSLSLCRLIPALFCPGFKESMVHNNRFLSSVSHTVSVSWPAHVQTPSLRRKLLRLSDLNPSPFPAFPIKREEPGTSDRLLAVVQSRLWAMMQKKLYDKSGGRKLWRQTRKQETGRSDDDEEDNLDDKFSSVEGCEQRMDTIDSEAMLLNDDAEDDDILMGDRDEDDWERRAIESETYEMLFGREEADDGDILLMRGPAIPGGGQAGDDGDMLLLSEEGEGDSMLL</sequence>
<dbReference type="Pfam" id="PF05920">
    <property type="entry name" value="Homeobox_KN"/>
    <property type="match status" value="1"/>
</dbReference>
<gene>
    <name evidence="6" type="ORF">QTJ16_005730</name>
</gene>
<feature type="compositionally biased region" description="Acidic residues" evidence="4">
    <location>
        <begin position="685"/>
        <end position="694"/>
    </location>
</feature>
<dbReference type="InterPro" id="IPR009057">
    <property type="entry name" value="Homeodomain-like_sf"/>
</dbReference>
<evidence type="ECO:0000256" key="1">
    <source>
        <dbReference type="ARBA" id="ARBA00023125"/>
    </source>
</evidence>